<organism evidence="13 14">
    <name type="scientific">Babjeviella inositovora NRRL Y-12698</name>
    <dbReference type="NCBI Taxonomy" id="984486"/>
    <lineage>
        <taxon>Eukaryota</taxon>
        <taxon>Fungi</taxon>
        <taxon>Dikarya</taxon>
        <taxon>Ascomycota</taxon>
        <taxon>Saccharomycotina</taxon>
        <taxon>Pichiomycetes</taxon>
        <taxon>Serinales incertae sedis</taxon>
        <taxon>Babjeviella</taxon>
    </lineage>
</organism>
<dbReference type="OrthoDB" id="10264038at2759"/>
<comment type="similarity">
    <text evidence="3">Belongs to the RNase PH family.</text>
</comment>
<gene>
    <name evidence="13" type="ORF">BABINDRAFT_162726</name>
</gene>
<dbReference type="CDD" id="cd11368">
    <property type="entry name" value="RNase_PH_RRP45"/>
    <property type="match status" value="1"/>
</dbReference>
<evidence type="ECO:0000256" key="3">
    <source>
        <dbReference type="ARBA" id="ARBA00006678"/>
    </source>
</evidence>
<dbReference type="GO" id="GO:0071035">
    <property type="term" value="P:nuclear polyadenylation-dependent rRNA catabolic process"/>
    <property type="evidence" value="ECO:0007669"/>
    <property type="project" value="EnsemblFungi"/>
</dbReference>
<keyword evidence="9" id="KW-0539">Nucleus</keyword>
<evidence type="ECO:0000259" key="11">
    <source>
        <dbReference type="Pfam" id="PF01138"/>
    </source>
</evidence>
<evidence type="ECO:0000259" key="12">
    <source>
        <dbReference type="Pfam" id="PF03725"/>
    </source>
</evidence>
<keyword evidence="14" id="KW-1185">Reference proteome</keyword>
<dbReference type="GO" id="GO:0071038">
    <property type="term" value="P:TRAMP-dependent tRNA surveillance pathway"/>
    <property type="evidence" value="ECO:0007669"/>
    <property type="project" value="EnsemblFungi"/>
</dbReference>
<dbReference type="GeneID" id="30147357"/>
<evidence type="ECO:0000256" key="7">
    <source>
        <dbReference type="ARBA" id="ARBA00022835"/>
    </source>
</evidence>
<keyword evidence="6" id="KW-0698">rRNA processing</keyword>
<keyword evidence="5" id="KW-0963">Cytoplasm</keyword>
<dbReference type="GO" id="GO:0035925">
    <property type="term" value="F:mRNA 3'-UTR AU-rich region binding"/>
    <property type="evidence" value="ECO:0007669"/>
    <property type="project" value="TreeGrafter"/>
</dbReference>
<evidence type="ECO:0000256" key="4">
    <source>
        <dbReference type="ARBA" id="ARBA00019572"/>
    </source>
</evidence>
<keyword evidence="7" id="KW-0271">Exosome</keyword>
<evidence type="ECO:0000256" key="5">
    <source>
        <dbReference type="ARBA" id="ARBA00022490"/>
    </source>
</evidence>
<dbReference type="FunFam" id="3.30.230.70:FF:000005">
    <property type="entry name" value="Exosome complex component RRP45"/>
    <property type="match status" value="1"/>
</dbReference>
<dbReference type="SUPFAM" id="SSF54211">
    <property type="entry name" value="Ribosomal protein S5 domain 2-like"/>
    <property type="match status" value="1"/>
</dbReference>
<dbReference type="PANTHER" id="PTHR11097">
    <property type="entry name" value="EXOSOME COMPLEX EXONUCLEASE RIBOSOMAL RNA PROCESSING PROTEIN"/>
    <property type="match status" value="1"/>
</dbReference>
<evidence type="ECO:0000256" key="2">
    <source>
        <dbReference type="ARBA" id="ARBA00004604"/>
    </source>
</evidence>
<dbReference type="InterPro" id="IPR020568">
    <property type="entry name" value="Ribosomal_Su5_D2-typ_SF"/>
</dbReference>
<dbReference type="AlphaFoldDB" id="A0A1E3QLF7"/>
<dbReference type="Proteomes" id="UP000094336">
    <property type="component" value="Unassembled WGS sequence"/>
</dbReference>
<dbReference type="GO" id="GO:0000177">
    <property type="term" value="C:cytoplasmic exosome (RNase complex)"/>
    <property type="evidence" value="ECO:0007669"/>
    <property type="project" value="EnsemblFungi"/>
</dbReference>
<dbReference type="GO" id="GO:0000176">
    <property type="term" value="C:nuclear exosome (RNase complex)"/>
    <property type="evidence" value="ECO:0007669"/>
    <property type="project" value="EnsemblFungi"/>
</dbReference>
<dbReference type="InterPro" id="IPR050590">
    <property type="entry name" value="Exosome_comp_Rrp42_subfam"/>
</dbReference>
<evidence type="ECO:0000313" key="13">
    <source>
        <dbReference type="EMBL" id="ODQ78521.1"/>
    </source>
</evidence>
<feature type="domain" description="Exoribonuclease phosphorolytic" evidence="11">
    <location>
        <begin position="32"/>
        <end position="164"/>
    </location>
</feature>
<name>A0A1E3QLF7_9ASCO</name>
<sequence length="302" mass="33828">MVKGLEISTNEQTFLLEALQKGIRMDGRKVDEFRNVEISIGDEYGYIEIRMGKTKILARVSAEITQPFEDRPFEGVFQISTEVSPMASPMFEHNRQSSNEVLISRLIEKAIRRSGALDLESLCIVAGSKCWLIRADLHFLDYDGGFIDASCIAVMVGLSHFRKPDISINGDDIVVHSIEEREPVPLSILHMPICVTFSFFNPHDSEANIKGDANEELSIIDATLSEELLRQGELTLTLNKNREVCQISKAGGLPMDALLIMDLAKKAYTITERLTDQIKAVLKEDELKRSEKNKLLSASNAR</sequence>
<dbReference type="RefSeq" id="XP_018983849.1">
    <property type="nucleotide sequence ID" value="XM_019129504.1"/>
</dbReference>
<dbReference type="GO" id="GO:0034475">
    <property type="term" value="P:U4 snRNA 3'-end processing"/>
    <property type="evidence" value="ECO:0007669"/>
    <property type="project" value="EnsemblFungi"/>
</dbReference>
<comment type="subcellular location">
    <subcellularLocation>
        <location evidence="1">Cytoplasm</location>
    </subcellularLocation>
    <subcellularLocation>
        <location evidence="2">Nucleus</location>
        <location evidence="2">Nucleolus</location>
    </subcellularLocation>
</comment>
<feature type="domain" description="Exoribonuclease phosphorolytic" evidence="12">
    <location>
        <begin position="190"/>
        <end position="263"/>
    </location>
</feature>
<dbReference type="InterPro" id="IPR033100">
    <property type="entry name" value="Rrp45"/>
</dbReference>
<dbReference type="GO" id="GO:0071028">
    <property type="term" value="P:nuclear mRNA surveillance"/>
    <property type="evidence" value="ECO:0007669"/>
    <property type="project" value="TreeGrafter"/>
</dbReference>
<dbReference type="STRING" id="984486.A0A1E3QLF7"/>
<evidence type="ECO:0000256" key="9">
    <source>
        <dbReference type="ARBA" id="ARBA00023242"/>
    </source>
</evidence>
<evidence type="ECO:0000256" key="1">
    <source>
        <dbReference type="ARBA" id="ARBA00004496"/>
    </source>
</evidence>
<reference evidence="14" key="1">
    <citation type="submission" date="2016-05" db="EMBL/GenBank/DDBJ databases">
        <title>Comparative genomics of biotechnologically important yeasts.</title>
        <authorList>
            <consortium name="DOE Joint Genome Institute"/>
            <person name="Riley R."/>
            <person name="Haridas S."/>
            <person name="Wolfe K.H."/>
            <person name="Lopes M.R."/>
            <person name="Hittinger C.T."/>
            <person name="Goker M."/>
            <person name="Salamov A."/>
            <person name="Wisecaver J."/>
            <person name="Long T.M."/>
            <person name="Aerts A.L."/>
            <person name="Barry K."/>
            <person name="Choi C."/>
            <person name="Clum A."/>
            <person name="Coughlan A.Y."/>
            <person name="Deshpande S."/>
            <person name="Douglass A.P."/>
            <person name="Hanson S.J."/>
            <person name="Klenk H.-P."/>
            <person name="Labutti K."/>
            <person name="Lapidus A."/>
            <person name="Lindquist E."/>
            <person name="Lipzen A."/>
            <person name="Meier-Kolthoff J.P."/>
            <person name="Ohm R.A."/>
            <person name="Otillar R.P."/>
            <person name="Pangilinan J."/>
            <person name="Peng Y."/>
            <person name="Rokas A."/>
            <person name="Rosa C.A."/>
            <person name="Scheuner C."/>
            <person name="Sibirny A.A."/>
            <person name="Slot J.C."/>
            <person name="Stielow J.B."/>
            <person name="Sun H."/>
            <person name="Kurtzman C.P."/>
            <person name="Blackwell M."/>
            <person name="Grigoriev I.V."/>
            <person name="Jeffries T.W."/>
        </authorList>
    </citation>
    <scope>NUCLEOTIDE SEQUENCE [LARGE SCALE GENOMIC DNA]</scope>
    <source>
        <strain evidence="14">NRRL Y-12698</strain>
    </source>
</reference>
<dbReference type="GO" id="GO:0000467">
    <property type="term" value="P:exonucleolytic trimming to generate mature 3'-end of 5.8S rRNA from tricistronic rRNA transcript (SSU-rRNA, 5.8S rRNA, LSU-rRNA)"/>
    <property type="evidence" value="ECO:0007669"/>
    <property type="project" value="EnsemblFungi"/>
</dbReference>
<evidence type="ECO:0000256" key="10">
    <source>
        <dbReference type="ARBA" id="ARBA00077933"/>
    </source>
</evidence>
<dbReference type="GO" id="GO:0005730">
    <property type="term" value="C:nucleolus"/>
    <property type="evidence" value="ECO:0007669"/>
    <property type="project" value="UniProtKB-SubCell"/>
</dbReference>
<dbReference type="GO" id="GO:0034473">
    <property type="term" value="P:U1 snRNA 3'-end processing"/>
    <property type="evidence" value="ECO:0007669"/>
    <property type="project" value="EnsemblFungi"/>
</dbReference>
<dbReference type="SUPFAM" id="SSF55666">
    <property type="entry name" value="Ribonuclease PH domain 2-like"/>
    <property type="match status" value="1"/>
</dbReference>
<proteinExistence type="inferred from homology"/>
<dbReference type="EMBL" id="KV454435">
    <property type="protein sequence ID" value="ODQ78521.1"/>
    <property type="molecule type" value="Genomic_DNA"/>
</dbReference>
<evidence type="ECO:0000256" key="6">
    <source>
        <dbReference type="ARBA" id="ARBA00022552"/>
    </source>
</evidence>
<dbReference type="PANTHER" id="PTHR11097:SF14">
    <property type="entry name" value="EXOSOME COMPLEX COMPONENT RRP45"/>
    <property type="match status" value="1"/>
</dbReference>
<evidence type="ECO:0000256" key="8">
    <source>
        <dbReference type="ARBA" id="ARBA00022884"/>
    </source>
</evidence>
<protein>
    <recommendedName>
        <fullName evidence="4">Exosome complex component RRP45</fullName>
    </recommendedName>
    <alternativeName>
        <fullName evidence="10">Ribosomal RNA-processing protein 45</fullName>
    </alternativeName>
</protein>
<dbReference type="GO" id="GO:0034476">
    <property type="term" value="P:U5 snRNA 3'-end processing"/>
    <property type="evidence" value="ECO:0007669"/>
    <property type="project" value="EnsemblFungi"/>
</dbReference>
<keyword evidence="8" id="KW-0694">RNA-binding</keyword>
<dbReference type="Pfam" id="PF01138">
    <property type="entry name" value="RNase_PH"/>
    <property type="match status" value="1"/>
</dbReference>
<dbReference type="InterPro" id="IPR015847">
    <property type="entry name" value="ExoRNase_PH_dom2"/>
</dbReference>
<dbReference type="GO" id="GO:0016075">
    <property type="term" value="P:rRNA catabolic process"/>
    <property type="evidence" value="ECO:0007669"/>
    <property type="project" value="TreeGrafter"/>
</dbReference>
<dbReference type="InterPro" id="IPR027408">
    <property type="entry name" value="PNPase/RNase_PH_dom_sf"/>
</dbReference>
<dbReference type="Gene3D" id="3.30.230.70">
    <property type="entry name" value="GHMP Kinase, N-terminal domain"/>
    <property type="match status" value="1"/>
</dbReference>
<dbReference type="Pfam" id="PF03725">
    <property type="entry name" value="RNase_PH_C"/>
    <property type="match status" value="1"/>
</dbReference>
<dbReference type="InterPro" id="IPR001247">
    <property type="entry name" value="ExoRNase_PH_dom1"/>
</dbReference>
<accession>A0A1E3QLF7</accession>
<evidence type="ECO:0000313" key="14">
    <source>
        <dbReference type="Proteomes" id="UP000094336"/>
    </source>
</evidence>
<dbReference type="InterPro" id="IPR036345">
    <property type="entry name" value="ExoRNase_PH_dom2_sf"/>
</dbReference>